<feature type="non-terminal residue" evidence="1">
    <location>
        <position position="86"/>
    </location>
</feature>
<evidence type="ECO:0000313" key="1">
    <source>
        <dbReference type="EMBL" id="CAH3147118.1"/>
    </source>
</evidence>
<organism evidence="1 2">
    <name type="scientific">Porites lobata</name>
    <dbReference type="NCBI Taxonomy" id="104759"/>
    <lineage>
        <taxon>Eukaryota</taxon>
        <taxon>Metazoa</taxon>
        <taxon>Cnidaria</taxon>
        <taxon>Anthozoa</taxon>
        <taxon>Hexacorallia</taxon>
        <taxon>Scleractinia</taxon>
        <taxon>Fungiina</taxon>
        <taxon>Poritidae</taxon>
        <taxon>Porites</taxon>
    </lineage>
</organism>
<feature type="non-terminal residue" evidence="1">
    <location>
        <position position="1"/>
    </location>
</feature>
<dbReference type="Proteomes" id="UP001159405">
    <property type="component" value="Unassembled WGS sequence"/>
</dbReference>
<gene>
    <name evidence="1" type="ORF">PLOB_00045938</name>
</gene>
<evidence type="ECO:0000313" key="2">
    <source>
        <dbReference type="Proteomes" id="UP001159405"/>
    </source>
</evidence>
<reference evidence="1 2" key="1">
    <citation type="submission" date="2022-05" db="EMBL/GenBank/DDBJ databases">
        <authorList>
            <consortium name="Genoscope - CEA"/>
            <person name="William W."/>
        </authorList>
    </citation>
    <scope>NUCLEOTIDE SEQUENCE [LARGE SCALE GENOMIC DNA]</scope>
</reference>
<protein>
    <submittedName>
        <fullName evidence="1">Uncharacterized protein</fullName>
    </submittedName>
</protein>
<accession>A0ABN8PNV5</accession>
<dbReference type="EMBL" id="CALNXK010000080">
    <property type="protein sequence ID" value="CAH3147118.1"/>
    <property type="molecule type" value="Genomic_DNA"/>
</dbReference>
<comment type="caution">
    <text evidence="1">The sequence shown here is derived from an EMBL/GenBank/DDBJ whole genome shotgun (WGS) entry which is preliminary data.</text>
</comment>
<sequence>EVNDTKETVELKFSKPRLRISASRASEMKERLERANLESHGYKKIVYSGTVQKAKESRRQQAYYYYKRVNCSNVSEVEKDLSKKLS</sequence>
<keyword evidence="2" id="KW-1185">Reference proteome</keyword>
<name>A0ABN8PNV5_9CNID</name>
<proteinExistence type="predicted"/>